<evidence type="ECO:0000313" key="2">
    <source>
        <dbReference type="Proteomes" id="UP000308600"/>
    </source>
</evidence>
<evidence type="ECO:0000313" key="1">
    <source>
        <dbReference type="EMBL" id="TFK69536.1"/>
    </source>
</evidence>
<protein>
    <submittedName>
        <fullName evidence="1">Uncharacterized protein</fullName>
    </submittedName>
</protein>
<name>A0ACD3AV94_9AGAR</name>
<gene>
    <name evidence="1" type="ORF">BDN72DRAFT_840260</name>
</gene>
<accession>A0ACD3AV94</accession>
<reference evidence="1 2" key="1">
    <citation type="journal article" date="2019" name="Nat. Ecol. Evol.">
        <title>Megaphylogeny resolves global patterns of mushroom evolution.</title>
        <authorList>
            <person name="Varga T."/>
            <person name="Krizsan K."/>
            <person name="Foldi C."/>
            <person name="Dima B."/>
            <person name="Sanchez-Garcia M."/>
            <person name="Sanchez-Ramirez S."/>
            <person name="Szollosi G.J."/>
            <person name="Szarkandi J.G."/>
            <person name="Papp V."/>
            <person name="Albert L."/>
            <person name="Andreopoulos W."/>
            <person name="Angelini C."/>
            <person name="Antonin V."/>
            <person name="Barry K.W."/>
            <person name="Bougher N.L."/>
            <person name="Buchanan P."/>
            <person name="Buyck B."/>
            <person name="Bense V."/>
            <person name="Catcheside P."/>
            <person name="Chovatia M."/>
            <person name="Cooper J."/>
            <person name="Damon W."/>
            <person name="Desjardin D."/>
            <person name="Finy P."/>
            <person name="Geml J."/>
            <person name="Haridas S."/>
            <person name="Hughes K."/>
            <person name="Justo A."/>
            <person name="Karasinski D."/>
            <person name="Kautmanova I."/>
            <person name="Kiss B."/>
            <person name="Kocsube S."/>
            <person name="Kotiranta H."/>
            <person name="LaButti K.M."/>
            <person name="Lechner B.E."/>
            <person name="Liimatainen K."/>
            <person name="Lipzen A."/>
            <person name="Lukacs Z."/>
            <person name="Mihaltcheva S."/>
            <person name="Morgado L.N."/>
            <person name="Niskanen T."/>
            <person name="Noordeloos M.E."/>
            <person name="Ohm R.A."/>
            <person name="Ortiz-Santana B."/>
            <person name="Ovrebo C."/>
            <person name="Racz N."/>
            <person name="Riley R."/>
            <person name="Savchenko A."/>
            <person name="Shiryaev A."/>
            <person name="Soop K."/>
            <person name="Spirin V."/>
            <person name="Szebenyi C."/>
            <person name="Tomsovsky M."/>
            <person name="Tulloss R.E."/>
            <person name="Uehling J."/>
            <person name="Grigoriev I.V."/>
            <person name="Vagvolgyi C."/>
            <person name="Papp T."/>
            <person name="Martin F.M."/>
            <person name="Miettinen O."/>
            <person name="Hibbett D.S."/>
            <person name="Nagy L.G."/>
        </authorList>
    </citation>
    <scope>NUCLEOTIDE SEQUENCE [LARGE SCALE GENOMIC DNA]</scope>
    <source>
        <strain evidence="1 2">NL-1719</strain>
    </source>
</reference>
<keyword evidence="2" id="KW-1185">Reference proteome</keyword>
<sequence>MALLTFVNAIPLNARDVVSPPITVPNAQTIWAVGTQQTVTWDTSNIPPDSQLTQPNGKIVLGWLSDDSENLQIDTPLAQGFPLRAGSAQITIPNVPPRNNYIVVLFGDSGNASPEFTIVAAGSSTPPAPASPSPSTLITDPPTAPLTTSSSADSPQPSVEDGAHVPPVQNAAGPSSSSPVSSSSSSTSPSGSAAATTPSPNAALSSKHLGLSTIFMAALTGLALVLNL</sequence>
<dbReference type="EMBL" id="ML208329">
    <property type="protein sequence ID" value="TFK69536.1"/>
    <property type="molecule type" value="Genomic_DNA"/>
</dbReference>
<proteinExistence type="predicted"/>
<organism evidence="1 2">
    <name type="scientific">Pluteus cervinus</name>
    <dbReference type="NCBI Taxonomy" id="181527"/>
    <lineage>
        <taxon>Eukaryota</taxon>
        <taxon>Fungi</taxon>
        <taxon>Dikarya</taxon>
        <taxon>Basidiomycota</taxon>
        <taxon>Agaricomycotina</taxon>
        <taxon>Agaricomycetes</taxon>
        <taxon>Agaricomycetidae</taxon>
        <taxon>Agaricales</taxon>
        <taxon>Pluteineae</taxon>
        <taxon>Pluteaceae</taxon>
        <taxon>Pluteus</taxon>
    </lineage>
</organism>
<dbReference type="Proteomes" id="UP000308600">
    <property type="component" value="Unassembled WGS sequence"/>
</dbReference>